<dbReference type="EMBL" id="CP120682">
    <property type="protein sequence ID" value="WKN37813.1"/>
    <property type="molecule type" value="Genomic_DNA"/>
</dbReference>
<sequence>MKTIFFPIIITVASLALYSGCTSSQAEEDKAKTEEVVRSVTVAEVNPTVAPLSLESSGVLASKAEMNLSFKTGGIVAGIYADEGQLVRKGQLLAKLNLAEINAAVIQAQASLDKAERDFERIDNLFQDSVATLEQRQDARTAFEVAQANLQVTEFNQQHSTIYAPQTGKILKRSAEVNELVEPGNTIFEFASAQSAQIIRIGVSDRDIVRVHLQDSAKVQFDAYPTMMFPAHVSEVAESADERTGVFELELTVDAEGYDLKNGFIGKVQIYITPEKPYYKIPMDALVEADMQSVSIFVKDTQQDRAKKMIVAPLYIGSNYFTASADTEAPLDVITSGVAYLQDGMRISTKSEDGSQKTRQ</sequence>
<dbReference type="PANTHER" id="PTHR30469:SF15">
    <property type="entry name" value="HLYD FAMILY OF SECRETION PROTEINS"/>
    <property type="match status" value="1"/>
</dbReference>
<reference evidence="4" key="2">
    <citation type="journal article" date="2024" name="Antonie Van Leeuwenhoek">
        <title>Roseihalotalea indica gen. nov., sp. nov., a halophilic Bacteroidetes from mesopelagic Southwest Indian Ocean with higher carbohydrate metabolic potential.</title>
        <authorList>
            <person name="Chen B."/>
            <person name="Zhang M."/>
            <person name="Lin D."/>
            <person name="Ye J."/>
            <person name="Tang K."/>
        </authorList>
    </citation>
    <scope>NUCLEOTIDE SEQUENCE</scope>
    <source>
        <strain evidence="4">TK19036</strain>
    </source>
</reference>
<evidence type="ECO:0000313" key="4">
    <source>
        <dbReference type="EMBL" id="WKN37813.1"/>
    </source>
</evidence>
<keyword evidence="3" id="KW-0732">Signal</keyword>
<name>A0AA49GP31_9BACT</name>
<dbReference type="NCBIfam" id="TIGR01730">
    <property type="entry name" value="RND_mfp"/>
    <property type="match status" value="1"/>
</dbReference>
<gene>
    <name evidence="4" type="ORF">K4G66_03705</name>
</gene>
<feature type="chain" id="PRO_5041440169" evidence="3">
    <location>
        <begin position="27"/>
        <end position="360"/>
    </location>
</feature>
<dbReference type="GO" id="GO:0015562">
    <property type="term" value="F:efflux transmembrane transporter activity"/>
    <property type="evidence" value="ECO:0007669"/>
    <property type="project" value="TreeGrafter"/>
</dbReference>
<dbReference type="Gene3D" id="1.10.287.470">
    <property type="entry name" value="Helix hairpin bin"/>
    <property type="match status" value="1"/>
</dbReference>
<evidence type="ECO:0000256" key="1">
    <source>
        <dbReference type="ARBA" id="ARBA00009477"/>
    </source>
</evidence>
<evidence type="ECO:0000256" key="2">
    <source>
        <dbReference type="SAM" id="Coils"/>
    </source>
</evidence>
<comment type="similarity">
    <text evidence="1">Belongs to the membrane fusion protein (MFP) (TC 8.A.1) family.</text>
</comment>
<feature type="signal peptide" evidence="3">
    <location>
        <begin position="1"/>
        <end position="26"/>
    </location>
</feature>
<accession>A0AA49GP31</accession>
<dbReference type="PANTHER" id="PTHR30469">
    <property type="entry name" value="MULTIDRUG RESISTANCE PROTEIN MDTA"/>
    <property type="match status" value="1"/>
</dbReference>
<reference evidence="4" key="1">
    <citation type="journal article" date="2023" name="Comput. Struct. Biotechnol. J.">
        <title>Discovery of a novel marine Bacteroidetes with a rich repertoire of carbohydrate-active enzymes.</title>
        <authorList>
            <person name="Chen B."/>
            <person name="Liu G."/>
            <person name="Chen Q."/>
            <person name="Wang H."/>
            <person name="Liu L."/>
            <person name="Tang K."/>
        </authorList>
    </citation>
    <scope>NUCLEOTIDE SEQUENCE</scope>
    <source>
        <strain evidence="4">TK19036</strain>
    </source>
</reference>
<dbReference type="AlphaFoldDB" id="A0AA49GP31"/>
<proteinExistence type="inferred from homology"/>
<feature type="coiled-coil region" evidence="2">
    <location>
        <begin position="98"/>
        <end position="125"/>
    </location>
</feature>
<dbReference type="Gene3D" id="2.40.50.100">
    <property type="match status" value="1"/>
</dbReference>
<dbReference type="GO" id="GO:1990281">
    <property type="term" value="C:efflux pump complex"/>
    <property type="evidence" value="ECO:0007669"/>
    <property type="project" value="TreeGrafter"/>
</dbReference>
<dbReference type="SUPFAM" id="SSF111369">
    <property type="entry name" value="HlyD-like secretion proteins"/>
    <property type="match status" value="1"/>
</dbReference>
<evidence type="ECO:0000256" key="3">
    <source>
        <dbReference type="SAM" id="SignalP"/>
    </source>
</evidence>
<keyword evidence="2" id="KW-0175">Coiled coil</keyword>
<dbReference type="Gene3D" id="2.40.30.170">
    <property type="match status" value="1"/>
</dbReference>
<organism evidence="4">
    <name type="scientific">Roseihalotalea indica</name>
    <dbReference type="NCBI Taxonomy" id="2867963"/>
    <lineage>
        <taxon>Bacteria</taxon>
        <taxon>Pseudomonadati</taxon>
        <taxon>Bacteroidota</taxon>
        <taxon>Cytophagia</taxon>
        <taxon>Cytophagales</taxon>
        <taxon>Catalimonadaceae</taxon>
        <taxon>Roseihalotalea</taxon>
    </lineage>
</organism>
<protein>
    <submittedName>
        <fullName evidence="4">Efflux RND transporter periplasmic adaptor subunit</fullName>
    </submittedName>
</protein>
<dbReference type="InterPro" id="IPR006143">
    <property type="entry name" value="RND_pump_MFP"/>
</dbReference>